<evidence type="ECO:0000313" key="2">
    <source>
        <dbReference type="Proteomes" id="UP000824988"/>
    </source>
</evidence>
<reference evidence="1" key="1">
    <citation type="submission" date="2019-06" db="EMBL/GenBank/DDBJ databases">
        <title>Complete genome sequence of Methylogaea oryzae strain JCM16910.</title>
        <authorList>
            <person name="Asakawa S."/>
        </authorList>
    </citation>
    <scope>NUCLEOTIDE SEQUENCE</scope>
    <source>
        <strain evidence="1">E10</strain>
    </source>
</reference>
<dbReference type="KEGG" id="moz:MoryE10_05250"/>
<accession>A0A8D4VNR7</accession>
<dbReference type="Proteomes" id="UP000824988">
    <property type="component" value="Chromosome"/>
</dbReference>
<sequence>MTINYSLRPCAIAYNNSFRTIPCVYKRQTAIATGFIINHDVQNKVALEPDPEFLQTLRNHQNHGDPSLIILRPSAINDSIFHYGIIRGTRPNTLHWGNVRVRVEG</sequence>
<protein>
    <submittedName>
        <fullName evidence="1">Uncharacterized protein</fullName>
    </submittedName>
</protein>
<dbReference type="AlphaFoldDB" id="A0A8D4VNR7"/>
<gene>
    <name evidence="1" type="ORF">MoryE10_05250</name>
</gene>
<dbReference type="EMBL" id="AP019782">
    <property type="protein sequence ID" value="BBL69919.1"/>
    <property type="molecule type" value="Genomic_DNA"/>
</dbReference>
<organism evidence="1 2">
    <name type="scientific">Methylogaea oryzae</name>
    <dbReference type="NCBI Taxonomy" id="1295382"/>
    <lineage>
        <taxon>Bacteria</taxon>
        <taxon>Pseudomonadati</taxon>
        <taxon>Pseudomonadota</taxon>
        <taxon>Gammaproteobacteria</taxon>
        <taxon>Methylococcales</taxon>
        <taxon>Methylococcaceae</taxon>
        <taxon>Methylogaea</taxon>
    </lineage>
</organism>
<keyword evidence="2" id="KW-1185">Reference proteome</keyword>
<proteinExistence type="predicted"/>
<name>A0A8D4VNR7_9GAMM</name>
<evidence type="ECO:0000313" key="1">
    <source>
        <dbReference type="EMBL" id="BBL69919.1"/>
    </source>
</evidence>